<dbReference type="OMA" id="QRINSFH"/>
<dbReference type="GO" id="GO:0005886">
    <property type="term" value="C:plasma membrane"/>
    <property type="evidence" value="ECO:0007669"/>
    <property type="project" value="UniProtKB-SubCell"/>
</dbReference>
<proteinExistence type="inferred from homology"/>
<evidence type="ECO:0000256" key="5">
    <source>
        <dbReference type="ARBA" id="ARBA00022527"/>
    </source>
</evidence>
<evidence type="ECO:0000313" key="22">
    <source>
        <dbReference type="EMBL" id="OVA10440.1"/>
    </source>
</evidence>
<keyword evidence="8" id="KW-0732">Signal</keyword>
<evidence type="ECO:0000256" key="9">
    <source>
        <dbReference type="ARBA" id="ARBA00022737"/>
    </source>
</evidence>
<gene>
    <name evidence="22" type="ORF">BVC80_6023g1</name>
</gene>
<evidence type="ECO:0000259" key="21">
    <source>
        <dbReference type="PROSITE" id="PS51473"/>
    </source>
</evidence>
<dbReference type="PANTHER" id="PTHR27002:SF1104">
    <property type="entry name" value="CYSTEINE-RICH RECEPTOR-LIKE PROTEIN KINASE 27-RELATED"/>
    <property type="match status" value="1"/>
</dbReference>
<dbReference type="InterPro" id="IPR011009">
    <property type="entry name" value="Kinase-like_dom_sf"/>
</dbReference>
<keyword evidence="10 17" id="KW-0547">Nucleotide-binding</keyword>
<keyword evidence="7 19" id="KW-0812">Transmembrane</keyword>
<comment type="similarity">
    <text evidence="2">In the N-terminal section; belongs to the leguminous lectin family.</text>
</comment>
<evidence type="ECO:0000256" key="10">
    <source>
        <dbReference type="ARBA" id="ARBA00022741"/>
    </source>
</evidence>
<protein>
    <submittedName>
        <fullName evidence="22">Protein kinase domain</fullName>
    </submittedName>
</protein>
<evidence type="ECO:0000256" key="4">
    <source>
        <dbReference type="ARBA" id="ARBA00022475"/>
    </source>
</evidence>
<dbReference type="InterPro" id="IPR000719">
    <property type="entry name" value="Prot_kinase_dom"/>
</dbReference>
<dbReference type="GO" id="GO:0002229">
    <property type="term" value="P:defense response to oomycetes"/>
    <property type="evidence" value="ECO:0007669"/>
    <property type="project" value="UniProtKB-ARBA"/>
</dbReference>
<dbReference type="STRING" id="56857.A0A200QIW4"/>
<dbReference type="SMART" id="SM00220">
    <property type="entry name" value="S_TKc"/>
    <property type="match status" value="1"/>
</dbReference>
<evidence type="ECO:0000256" key="1">
    <source>
        <dbReference type="ARBA" id="ARBA00004251"/>
    </source>
</evidence>
<evidence type="ECO:0000313" key="23">
    <source>
        <dbReference type="Proteomes" id="UP000195402"/>
    </source>
</evidence>
<dbReference type="InterPro" id="IPR002902">
    <property type="entry name" value="GNK2"/>
</dbReference>
<dbReference type="GO" id="GO:0005524">
    <property type="term" value="F:ATP binding"/>
    <property type="evidence" value="ECO:0007669"/>
    <property type="project" value="UniProtKB-UniRule"/>
</dbReference>
<dbReference type="Gene3D" id="3.30.200.20">
    <property type="entry name" value="Phosphorylase Kinase, domain 1"/>
    <property type="match status" value="1"/>
</dbReference>
<dbReference type="PROSITE" id="PS00107">
    <property type="entry name" value="PROTEIN_KINASE_ATP"/>
    <property type="match status" value="1"/>
</dbReference>
<evidence type="ECO:0000256" key="18">
    <source>
        <dbReference type="SAM" id="MobiDB-lite"/>
    </source>
</evidence>
<dbReference type="Pfam" id="PF07714">
    <property type="entry name" value="PK_Tyr_Ser-Thr"/>
    <property type="match status" value="1"/>
</dbReference>
<dbReference type="PROSITE" id="PS50011">
    <property type="entry name" value="PROTEIN_KINASE_DOM"/>
    <property type="match status" value="1"/>
</dbReference>
<feature type="binding site" evidence="17">
    <location>
        <position position="380"/>
    </location>
    <ligand>
        <name>ATP</name>
        <dbReference type="ChEBI" id="CHEBI:30616"/>
    </ligand>
</feature>
<organism evidence="22 23">
    <name type="scientific">Macleaya cordata</name>
    <name type="common">Five-seeded plume-poppy</name>
    <name type="synonym">Bocconia cordata</name>
    <dbReference type="NCBI Taxonomy" id="56857"/>
    <lineage>
        <taxon>Eukaryota</taxon>
        <taxon>Viridiplantae</taxon>
        <taxon>Streptophyta</taxon>
        <taxon>Embryophyta</taxon>
        <taxon>Tracheophyta</taxon>
        <taxon>Spermatophyta</taxon>
        <taxon>Magnoliopsida</taxon>
        <taxon>Ranunculales</taxon>
        <taxon>Papaveraceae</taxon>
        <taxon>Papaveroideae</taxon>
        <taxon>Macleaya</taxon>
    </lineage>
</organism>
<keyword evidence="12 17" id="KW-0067">ATP-binding</keyword>
<name>A0A200QIW4_MACCD</name>
<keyword evidence="4" id="KW-1003">Cell membrane</keyword>
<dbReference type="FunCoup" id="A0A200QIW4">
    <property type="interactions" value="393"/>
</dbReference>
<feature type="region of interest" description="Disordered" evidence="18">
    <location>
        <begin position="265"/>
        <end position="289"/>
    </location>
</feature>
<evidence type="ECO:0000256" key="19">
    <source>
        <dbReference type="SAM" id="Phobius"/>
    </source>
</evidence>
<evidence type="ECO:0000256" key="14">
    <source>
        <dbReference type="ARBA" id="ARBA00023136"/>
    </source>
</evidence>
<evidence type="ECO:0000256" key="13">
    <source>
        <dbReference type="ARBA" id="ARBA00022989"/>
    </source>
</evidence>
<dbReference type="SUPFAM" id="SSF56112">
    <property type="entry name" value="Protein kinase-like (PK-like)"/>
    <property type="match status" value="1"/>
</dbReference>
<feature type="domain" description="Gnk2-homologous" evidence="21">
    <location>
        <begin position="32"/>
        <end position="137"/>
    </location>
</feature>
<dbReference type="Pfam" id="PF01657">
    <property type="entry name" value="Stress-antifung"/>
    <property type="match status" value="2"/>
</dbReference>
<reference evidence="22 23" key="1">
    <citation type="journal article" date="2017" name="Mol. Plant">
        <title>The Genome of Medicinal Plant Macleaya cordata Provides New Insights into Benzylisoquinoline Alkaloids Metabolism.</title>
        <authorList>
            <person name="Liu X."/>
            <person name="Liu Y."/>
            <person name="Huang P."/>
            <person name="Ma Y."/>
            <person name="Qing Z."/>
            <person name="Tang Q."/>
            <person name="Cao H."/>
            <person name="Cheng P."/>
            <person name="Zheng Y."/>
            <person name="Yuan Z."/>
            <person name="Zhou Y."/>
            <person name="Liu J."/>
            <person name="Tang Z."/>
            <person name="Zhuo Y."/>
            <person name="Zhang Y."/>
            <person name="Yu L."/>
            <person name="Huang J."/>
            <person name="Yang P."/>
            <person name="Peng Q."/>
            <person name="Zhang J."/>
            <person name="Jiang W."/>
            <person name="Zhang Z."/>
            <person name="Lin K."/>
            <person name="Ro D.K."/>
            <person name="Chen X."/>
            <person name="Xiong X."/>
            <person name="Shang Y."/>
            <person name="Huang S."/>
            <person name="Zeng J."/>
        </authorList>
    </citation>
    <scope>NUCLEOTIDE SEQUENCE [LARGE SCALE GENOMIC DNA]</scope>
    <source>
        <strain evidence="23">cv. BLH2017</strain>
        <tissue evidence="22">Root</tissue>
    </source>
</reference>
<dbReference type="OrthoDB" id="4062651at2759"/>
<evidence type="ECO:0000256" key="6">
    <source>
        <dbReference type="ARBA" id="ARBA00022679"/>
    </source>
</evidence>
<comment type="subcellular location">
    <subcellularLocation>
        <location evidence="1">Cell membrane</location>
        <topology evidence="1">Single-pass type I membrane protein</topology>
    </subcellularLocation>
</comment>
<keyword evidence="13 19" id="KW-1133">Transmembrane helix</keyword>
<comment type="caution">
    <text evidence="22">The sequence shown here is derived from an EMBL/GenBank/DDBJ whole genome shotgun (WGS) entry which is preliminary data.</text>
</comment>
<feature type="compositionally biased region" description="Pro residues" evidence="18">
    <location>
        <begin position="265"/>
        <end position="279"/>
    </location>
</feature>
<keyword evidence="11 22" id="KW-0418">Kinase</keyword>
<keyword evidence="6" id="KW-0808">Transferase</keyword>
<keyword evidence="16" id="KW-0325">Glycoprotein</keyword>
<evidence type="ECO:0000256" key="12">
    <source>
        <dbReference type="ARBA" id="ARBA00022840"/>
    </source>
</evidence>
<keyword evidence="23" id="KW-1185">Reference proteome</keyword>
<dbReference type="AlphaFoldDB" id="A0A200QIW4"/>
<dbReference type="InParanoid" id="A0A200QIW4"/>
<dbReference type="CDD" id="cd23509">
    <property type="entry name" value="Gnk2-like"/>
    <property type="match status" value="2"/>
</dbReference>
<dbReference type="InterPro" id="IPR008271">
    <property type="entry name" value="Ser/Thr_kinase_AS"/>
</dbReference>
<accession>A0A200QIW4</accession>
<dbReference type="FunFam" id="1.10.510.10:FF:000240">
    <property type="entry name" value="Lectin-domain containing receptor kinase A4.3"/>
    <property type="match status" value="1"/>
</dbReference>
<dbReference type="GO" id="GO:0004674">
    <property type="term" value="F:protein serine/threonine kinase activity"/>
    <property type="evidence" value="ECO:0007669"/>
    <property type="project" value="UniProtKB-KW"/>
</dbReference>
<evidence type="ECO:0000256" key="15">
    <source>
        <dbReference type="ARBA" id="ARBA00023170"/>
    </source>
</evidence>
<evidence type="ECO:0000256" key="17">
    <source>
        <dbReference type="PROSITE-ProRule" id="PRU10141"/>
    </source>
</evidence>
<dbReference type="Proteomes" id="UP000195402">
    <property type="component" value="Unassembled WGS sequence"/>
</dbReference>
<sequence>MQLETASNALQYYLLVVLIFFQNYYPISRAQDRNPHYSCSDATYIVGGQYEINLKNFLLPSLISNVNLLNHGFFNTSAGDDPYAVYGLVQCRPDVSMAECVSCMNTSSVELPQFCNRSVEAYLVLDRCLLRYSNLRFFSQLDNVGIGSVFIKNVSNDAVAFNRQVVDLLQNLTSIALLKPSKYQTGKIAIKFNSNDSSSTTIYGMVECTQDLSSTDCSTCLESLINKIPSCCSGNIGAWVLRPSCQLRYEPTLFYGSLSPLWPPPPPPSPSATDPPPPSNARGSSKGSSPNTIVAIVVPTTTGALLLLFLAVYVSFLMRKRRKTTKFDGDEIESADSLQFDFVTIRNATKNFSDANKLGEGGFGGVYKGKLLDGQEIAVKRLSKNSGQGSQEFKNEVVLLHKLQHRNLVRLLGFCLEGEEKILIYEYLPNRSLDNYLFDPTRKAHLDWVKRYRIIGGIARGLLYLHEDSRLKIIHRDLKAGNILLDEEMNPKIADFGTAKLFGDDQTRGNTSRIAGTFGYMAPEYAVHGQFSVKSDVFSFGVLLLEIISGQRINSFHQSAPPQNLLSYVSMNLSR</sequence>
<keyword evidence="15" id="KW-0675">Receptor</keyword>
<keyword evidence="14 19" id="KW-0472">Membrane</keyword>
<dbReference type="InterPro" id="IPR038408">
    <property type="entry name" value="GNK2_sf"/>
</dbReference>
<dbReference type="InterPro" id="IPR017441">
    <property type="entry name" value="Protein_kinase_ATP_BS"/>
</dbReference>
<dbReference type="Gene3D" id="3.30.430.20">
    <property type="entry name" value="Gnk2 domain, C-X8-C-X2-C motif"/>
    <property type="match status" value="2"/>
</dbReference>
<evidence type="ECO:0000256" key="2">
    <source>
        <dbReference type="ARBA" id="ARBA00008536"/>
    </source>
</evidence>
<dbReference type="PANTHER" id="PTHR27002">
    <property type="entry name" value="RECEPTOR-LIKE SERINE/THREONINE-PROTEIN KINASE SD1-8"/>
    <property type="match status" value="1"/>
</dbReference>
<evidence type="ECO:0000256" key="8">
    <source>
        <dbReference type="ARBA" id="ARBA00022729"/>
    </source>
</evidence>
<comment type="similarity">
    <text evidence="3">In the C-terminal section; belongs to the protein kinase superfamily. Ser/Thr protein kinase family.</text>
</comment>
<evidence type="ECO:0000256" key="7">
    <source>
        <dbReference type="ARBA" id="ARBA00022692"/>
    </source>
</evidence>
<feature type="domain" description="Gnk2-homologous" evidence="21">
    <location>
        <begin position="142"/>
        <end position="254"/>
    </location>
</feature>
<dbReference type="PROSITE" id="PS00108">
    <property type="entry name" value="PROTEIN_KINASE_ST"/>
    <property type="match status" value="1"/>
</dbReference>
<evidence type="ECO:0000256" key="11">
    <source>
        <dbReference type="ARBA" id="ARBA00022777"/>
    </source>
</evidence>
<dbReference type="PROSITE" id="PS51473">
    <property type="entry name" value="GNK2"/>
    <property type="match status" value="2"/>
</dbReference>
<feature type="domain" description="Protein kinase" evidence="20">
    <location>
        <begin position="352"/>
        <end position="575"/>
    </location>
</feature>
<dbReference type="Gene3D" id="1.10.510.10">
    <property type="entry name" value="Transferase(Phosphotransferase) domain 1"/>
    <property type="match status" value="1"/>
</dbReference>
<evidence type="ECO:0000256" key="16">
    <source>
        <dbReference type="ARBA" id="ARBA00023180"/>
    </source>
</evidence>
<dbReference type="InterPro" id="IPR001245">
    <property type="entry name" value="Ser-Thr/Tyr_kinase_cat_dom"/>
</dbReference>
<keyword evidence="9" id="KW-0677">Repeat</keyword>
<dbReference type="FunFam" id="3.30.200.20:FF:000142">
    <property type="entry name" value="Cysteine-rich receptor-like protein kinase 10"/>
    <property type="match status" value="1"/>
</dbReference>
<feature type="transmembrane region" description="Helical" evidence="19">
    <location>
        <begin position="293"/>
        <end position="316"/>
    </location>
</feature>
<evidence type="ECO:0000259" key="20">
    <source>
        <dbReference type="PROSITE" id="PS50011"/>
    </source>
</evidence>
<dbReference type="EMBL" id="MVGT01001913">
    <property type="protein sequence ID" value="OVA10440.1"/>
    <property type="molecule type" value="Genomic_DNA"/>
</dbReference>
<keyword evidence="5" id="KW-0723">Serine/threonine-protein kinase</keyword>
<evidence type="ECO:0000256" key="3">
    <source>
        <dbReference type="ARBA" id="ARBA00010217"/>
    </source>
</evidence>